<proteinExistence type="predicted"/>
<dbReference type="Proteomes" id="UP000050556">
    <property type="component" value="Unassembled WGS sequence"/>
</dbReference>
<evidence type="ECO:0000313" key="1">
    <source>
        <dbReference type="EMBL" id="KPO09338.1"/>
    </source>
</evidence>
<dbReference type="RefSeq" id="WP_054623530.1">
    <property type="nucleotide sequence ID" value="NZ_LDYI01000118.1"/>
</dbReference>
<name>A0A0P7KZP4_ECOLX</name>
<accession>A0A0P7KZP4</accession>
<dbReference type="PATRIC" id="fig|562.7813.peg.2002"/>
<sequence>MDKLIKPTTKGKHDGSCDYLCSDDARFVVMRGDYTESEIIQASVHQDVIDSDGAADFASSARYYQCWYKVSPIGGQDGYSGWHHPRNEPCRGAYFASVLQWD</sequence>
<dbReference type="AlphaFoldDB" id="A0A0P7KZP4"/>
<dbReference type="EMBL" id="LDYI01000118">
    <property type="protein sequence ID" value="KPO09338.1"/>
    <property type="molecule type" value="Genomic_DNA"/>
</dbReference>
<gene>
    <name evidence="1" type="ORF">ACU57_17430</name>
</gene>
<organism evidence="1 2">
    <name type="scientific">Escherichia coli</name>
    <dbReference type="NCBI Taxonomy" id="562"/>
    <lineage>
        <taxon>Bacteria</taxon>
        <taxon>Pseudomonadati</taxon>
        <taxon>Pseudomonadota</taxon>
        <taxon>Gammaproteobacteria</taxon>
        <taxon>Enterobacterales</taxon>
        <taxon>Enterobacteriaceae</taxon>
        <taxon>Escherichia</taxon>
    </lineage>
</organism>
<reference evidence="1 2" key="1">
    <citation type="journal article" date="2015" name="Front. Microbiol.">
        <title>Genetic determinants of heat resistance in Escherichia coli.</title>
        <authorList>
            <person name="Mercer R.G."/>
            <person name="Zheng J."/>
            <person name="Garcia-Hernandez R."/>
            <person name="Ruan L."/>
            <person name="Ganzle M.G."/>
            <person name="McMullen L.M."/>
        </authorList>
    </citation>
    <scope>NUCLEOTIDE SEQUENCE [LARGE SCALE GENOMIC DNA]</scope>
    <source>
        <strain evidence="1 2">AW1.3</strain>
    </source>
</reference>
<evidence type="ECO:0000313" key="2">
    <source>
        <dbReference type="Proteomes" id="UP000050556"/>
    </source>
</evidence>
<comment type="caution">
    <text evidence="1">The sequence shown here is derived from an EMBL/GenBank/DDBJ whole genome shotgun (WGS) entry which is preliminary data.</text>
</comment>
<protein>
    <submittedName>
        <fullName evidence="1">Uncharacterized protein</fullName>
    </submittedName>
</protein>